<reference evidence="1 2" key="1">
    <citation type="journal article" date="2016" name="Nat. Commun.">
        <title>Thousands of microbial genomes shed light on interconnected biogeochemical processes in an aquifer system.</title>
        <authorList>
            <person name="Anantharaman K."/>
            <person name="Brown C.T."/>
            <person name="Hug L.A."/>
            <person name="Sharon I."/>
            <person name="Castelle C.J."/>
            <person name="Probst A.J."/>
            <person name="Thomas B.C."/>
            <person name="Singh A."/>
            <person name="Wilkins M.J."/>
            <person name="Karaoz U."/>
            <person name="Brodie E.L."/>
            <person name="Williams K.H."/>
            <person name="Hubbard S.S."/>
            <person name="Banfield J.F."/>
        </authorList>
    </citation>
    <scope>NUCLEOTIDE SEQUENCE [LARGE SCALE GENOMIC DNA]</scope>
</reference>
<evidence type="ECO:0000313" key="1">
    <source>
        <dbReference type="EMBL" id="OHB01443.1"/>
    </source>
</evidence>
<protein>
    <submittedName>
        <fullName evidence="1">Uncharacterized protein</fullName>
    </submittedName>
</protein>
<sequence>MNKKNLCEKCNGTDQYMYDENHIKPCEVCCTHSDGWWKLEKHYGDNNGKYACKRGCGTLVESLPDDEALMELTKDAIADVLGREPSQQEVLRAHAGFKRMAFIMYEHIQHEKKKIRYPSFLDG</sequence>
<dbReference type="EMBL" id="MHWB01000013">
    <property type="protein sequence ID" value="OHB01443.1"/>
    <property type="molecule type" value="Genomic_DNA"/>
</dbReference>
<name>A0A1G2TW92_9BACT</name>
<gene>
    <name evidence="1" type="ORF">A3A96_01990</name>
</gene>
<accession>A0A1G2TW92</accession>
<organism evidence="1 2">
    <name type="scientific">Candidatus Zambryskibacteria bacterium RIFCSPLOWO2_01_FULL_39_39</name>
    <dbReference type="NCBI Taxonomy" id="1802758"/>
    <lineage>
        <taxon>Bacteria</taxon>
        <taxon>Candidatus Zambryskiibacteriota</taxon>
    </lineage>
</organism>
<dbReference type="AlphaFoldDB" id="A0A1G2TW92"/>
<proteinExistence type="predicted"/>
<evidence type="ECO:0000313" key="2">
    <source>
        <dbReference type="Proteomes" id="UP000177707"/>
    </source>
</evidence>
<dbReference type="Proteomes" id="UP000177707">
    <property type="component" value="Unassembled WGS sequence"/>
</dbReference>
<comment type="caution">
    <text evidence="1">The sequence shown here is derived from an EMBL/GenBank/DDBJ whole genome shotgun (WGS) entry which is preliminary data.</text>
</comment>